<protein>
    <submittedName>
        <fullName evidence="2">Putative secreted salivary protein</fullName>
    </submittedName>
</protein>
<reference evidence="2" key="2">
    <citation type="journal article" date="2006" name="Insect Biochem. Mol. Biol.">
        <title>An annotated catalog of salivary gland transcripts from Ixodes scapularis ticks.</title>
        <authorList>
            <person name="Ribeiro J.M."/>
            <person name="Alarcon-Chaidez F."/>
            <person name="Francischetti I.M."/>
            <person name="Mans B.J."/>
            <person name="Mather T.N."/>
            <person name="Valenzuela J.G."/>
            <person name="Wikel S.K."/>
        </authorList>
    </citation>
    <scope>NUCLEOTIDE SEQUENCE</scope>
    <source>
        <strain evidence="2">IS-6-12-J-cluster-534</strain>
        <tissue evidence="2">Salivary glands</tissue>
    </source>
</reference>
<feature type="signal peptide" evidence="1">
    <location>
        <begin position="1"/>
        <end position="25"/>
    </location>
</feature>
<dbReference type="EMBL" id="DQ065946">
    <property type="protein sequence ID" value="AAY66583.1"/>
    <property type="molecule type" value="mRNA"/>
</dbReference>
<name>Q4PN27_IXOSC</name>
<feature type="chain" id="PRO_5004241842" evidence="1">
    <location>
        <begin position="26"/>
        <end position="85"/>
    </location>
</feature>
<sequence length="85" mass="9699">MLHVSLLSRVLVGSLLYCLYNAINADETVSDNIVTLPKEVEDVKKLKEPLLDRKSRNRNWWSEWNRTECLPGAGPRGCPGDHSRH</sequence>
<evidence type="ECO:0000313" key="2">
    <source>
        <dbReference type="EMBL" id="AAY66583.1"/>
    </source>
</evidence>
<evidence type="ECO:0000256" key="1">
    <source>
        <dbReference type="SAM" id="SignalP"/>
    </source>
</evidence>
<accession>Q4PN27</accession>
<dbReference type="AlphaFoldDB" id="Q4PN27"/>
<reference evidence="2" key="1">
    <citation type="submission" date="2005-05" db="EMBL/GenBank/DDBJ databases">
        <authorList>
            <person name="Tseng H.-P."/>
            <person name="Hseu T.-H."/>
            <person name="Buhler D.R."/>
            <person name="Wang W.-D."/>
            <person name="Tsai H.-L."/>
            <person name="Hu C.-H."/>
        </authorList>
    </citation>
    <scope>NUCLEOTIDE SEQUENCE</scope>
    <source>
        <strain evidence="2">IS-6-12-J-cluster-534</strain>
        <tissue evidence="2">Salivary glands</tissue>
    </source>
</reference>
<keyword evidence="1" id="KW-0732">Signal</keyword>
<organism evidence="2">
    <name type="scientific">Ixodes scapularis</name>
    <name type="common">Black-legged tick</name>
    <name type="synonym">Deer tick</name>
    <dbReference type="NCBI Taxonomy" id="6945"/>
    <lineage>
        <taxon>Eukaryota</taxon>
        <taxon>Metazoa</taxon>
        <taxon>Ecdysozoa</taxon>
        <taxon>Arthropoda</taxon>
        <taxon>Chelicerata</taxon>
        <taxon>Arachnida</taxon>
        <taxon>Acari</taxon>
        <taxon>Parasitiformes</taxon>
        <taxon>Ixodida</taxon>
        <taxon>Ixodoidea</taxon>
        <taxon>Ixodidae</taxon>
        <taxon>Ixodinae</taxon>
        <taxon>Ixodes</taxon>
    </lineage>
</organism>
<proteinExistence type="evidence at transcript level"/>